<dbReference type="KEGG" id="spaa:SPAPADRAFT_59173"/>
<organism evidence="3">
    <name type="scientific">Spathaspora passalidarum (strain NRRL Y-27907 / 11-Y1)</name>
    <dbReference type="NCBI Taxonomy" id="619300"/>
    <lineage>
        <taxon>Eukaryota</taxon>
        <taxon>Fungi</taxon>
        <taxon>Dikarya</taxon>
        <taxon>Ascomycota</taxon>
        <taxon>Saccharomycotina</taxon>
        <taxon>Pichiomycetes</taxon>
        <taxon>Debaryomycetaceae</taxon>
        <taxon>Spathaspora</taxon>
    </lineage>
</organism>
<evidence type="ECO:0000256" key="1">
    <source>
        <dbReference type="SAM" id="MobiDB-lite"/>
    </source>
</evidence>
<keyword evidence="3" id="KW-1185">Reference proteome</keyword>
<proteinExistence type="predicted"/>
<dbReference type="EMBL" id="GL996500">
    <property type="protein sequence ID" value="EGW33812.1"/>
    <property type="molecule type" value="Genomic_DNA"/>
</dbReference>
<dbReference type="Proteomes" id="UP000000709">
    <property type="component" value="Unassembled WGS sequence"/>
</dbReference>
<dbReference type="STRING" id="619300.G3AJ55"/>
<accession>G3AJ55</accession>
<evidence type="ECO:0000313" key="2">
    <source>
        <dbReference type="EMBL" id="EGW33812.1"/>
    </source>
</evidence>
<dbReference type="RefSeq" id="XP_007373396.1">
    <property type="nucleotide sequence ID" value="XM_007373334.1"/>
</dbReference>
<dbReference type="HOGENOM" id="CLU_1890836_0_0_1"/>
<feature type="region of interest" description="Disordered" evidence="1">
    <location>
        <begin position="1"/>
        <end position="68"/>
    </location>
</feature>
<name>G3AJ55_SPAPN</name>
<gene>
    <name evidence="2" type="ORF">SPAPADRAFT_59173</name>
</gene>
<reference evidence="2 3" key="1">
    <citation type="journal article" date="2011" name="Proc. Natl. Acad. Sci. U.S.A.">
        <title>Comparative genomics of xylose-fermenting fungi for enhanced biofuel production.</title>
        <authorList>
            <person name="Wohlbach D.J."/>
            <person name="Kuo A."/>
            <person name="Sato T.K."/>
            <person name="Potts K.M."/>
            <person name="Salamov A.A."/>
            <person name="LaButti K.M."/>
            <person name="Sun H."/>
            <person name="Clum A."/>
            <person name="Pangilinan J.L."/>
            <person name="Lindquist E.A."/>
            <person name="Lucas S."/>
            <person name="Lapidus A."/>
            <person name="Jin M."/>
            <person name="Gunawan C."/>
            <person name="Balan V."/>
            <person name="Dale B.E."/>
            <person name="Jeffries T.W."/>
            <person name="Zinkel R."/>
            <person name="Barry K.W."/>
            <person name="Grigoriev I.V."/>
            <person name="Gasch A.P."/>
        </authorList>
    </citation>
    <scope>NUCLEOTIDE SEQUENCE [LARGE SCALE GENOMIC DNA]</scope>
    <source>
        <strain evidence="3">NRRL Y-27907 / 11-Y1</strain>
    </source>
</reference>
<dbReference type="InParanoid" id="G3AJ55"/>
<dbReference type="GeneID" id="18872805"/>
<evidence type="ECO:0000313" key="3">
    <source>
        <dbReference type="Proteomes" id="UP000000709"/>
    </source>
</evidence>
<sequence>MSFNNHSHLRPNIPTYSQHSDDEEQYTDHNSPLTGNPYFQNSAPSRSFNNSTTSLNFQHPVPPPTYDTSSHSIIDDYYNRPIFDTNSRLTAQENPFHENYEMEYTGQGYNNNYNQAFVPNVYDDEEREFDQHIQY</sequence>
<protein>
    <submittedName>
        <fullName evidence="2">Uncharacterized protein</fullName>
    </submittedName>
</protein>
<dbReference type="AlphaFoldDB" id="G3AJ55"/>
<feature type="non-terminal residue" evidence="2">
    <location>
        <position position="135"/>
    </location>
</feature>
<feature type="compositionally biased region" description="Polar residues" evidence="1">
    <location>
        <begin position="28"/>
        <end position="57"/>
    </location>
</feature>